<organism evidence="8 9">
    <name type="scientific">Tessaracoccus oleiagri</name>
    <dbReference type="NCBI Taxonomy" id="686624"/>
    <lineage>
        <taxon>Bacteria</taxon>
        <taxon>Bacillati</taxon>
        <taxon>Actinomycetota</taxon>
        <taxon>Actinomycetes</taxon>
        <taxon>Propionibacteriales</taxon>
        <taxon>Propionibacteriaceae</taxon>
        <taxon>Tessaracoccus</taxon>
    </lineage>
</organism>
<dbReference type="SUPFAM" id="SSF52172">
    <property type="entry name" value="CheY-like"/>
    <property type="match status" value="1"/>
</dbReference>
<name>A0A1G9N1E9_9ACTN</name>
<dbReference type="PANTHER" id="PTHR43214:SF24">
    <property type="entry name" value="TRANSCRIPTIONAL REGULATORY PROTEIN NARL-RELATED"/>
    <property type="match status" value="1"/>
</dbReference>
<evidence type="ECO:0000256" key="1">
    <source>
        <dbReference type="ARBA" id="ARBA00022553"/>
    </source>
</evidence>
<reference evidence="8 9" key="1">
    <citation type="submission" date="2016-10" db="EMBL/GenBank/DDBJ databases">
        <authorList>
            <person name="de Groot N.N."/>
        </authorList>
    </citation>
    <scope>NUCLEOTIDE SEQUENCE [LARGE SCALE GENOMIC DNA]</scope>
    <source>
        <strain evidence="8 9">CGMCC 1.9159</strain>
    </source>
</reference>
<keyword evidence="2" id="KW-0805">Transcription regulation</keyword>
<sequence length="249" mass="27127">MGPIVAGDERHGKRFTNNVNIGRLMRGDPSPSRVSTMPGPIRVLLVDDDAVLLLQLRRRLDRMPGIRCVGVADSGCAAIEKARTLLPDVVLMDIRMPGMDGVTATRTLMAEPRPPKVVAVTALGDDDTFNAAVRAGAVGFILKTASAEELSKAIHKAVAGYNPLDERLISLLLASYQRQLRFEVPALSPKQQELLRHVGQGMRNSEIAERMHLSEATVRTYVSRLLQATGCESRAQLVAFAYRSGLAFD</sequence>
<feature type="modified residue" description="4-aspartylphosphate" evidence="5">
    <location>
        <position position="93"/>
    </location>
</feature>
<dbReference type="SMART" id="SM00448">
    <property type="entry name" value="REC"/>
    <property type="match status" value="1"/>
</dbReference>
<dbReference type="GO" id="GO:0000160">
    <property type="term" value="P:phosphorelay signal transduction system"/>
    <property type="evidence" value="ECO:0007669"/>
    <property type="project" value="InterPro"/>
</dbReference>
<feature type="domain" description="HTH luxR-type" evidence="6">
    <location>
        <begin position="180"/>
        <end position="245"/>
    </location>
</feature>
<dbReference type="STRING" id="686624.SAMN04488242_2864"/>
<dbReference type="AlphaFoldDB" id="A0A1G9N1E9"/>
<dbReference type="GO" id="GO:0006355">
    <property type="term" value="P:regulation of DNA-templated transcription"/>
    <property type="evidence" value="ECO:0007669"/>
    <property type="project" value="InterPro"/>
</dbReference>
<dbReference type="PROSITE" id="PS50043">
    <property type="entry name" value="HTH_LUXR_2"/>
    <property type="match status" value="1"/>
</dbReference>
<dbReference type="PRINTS" id="PR00038">
    <property type="entry name" value="HTHLUXR"/>
</dbReference>
<evidence type="ECO:0000256" key="4">
    <source>
        <dbReference type="ARBA" id="ARBA00023163"/>
    </source>
</evidence>
<keyword evidence="3 8" id="KW-0238">DNA-binding</keyword>
<dbReference type="PANTHER" id="PTHR43214">
    <property type="entry name" value="TWO-COMPONENT RESPONSE REGULATOR"/>
    <property type="match status" value="1"/>
</dbReference>
<keyword evidence="4" id="KW-0804">Transcription</keyword>
<dbReference type="Gene3D" id="3.40.50.2300">
    <property type="match status" value="1"/>
</dbReference>
<evidence type="ECO:0000256" key="3">
    <source>
        <dbReference type="ARBA" id="ARBA00023125"/>
    </source>
</evidence>
<proteinExistence type="predicted"/>
<dbReference type="PROSITE" id="PS50110">
    <property type="entry name" value="RESPONSE_REGULATORY"/>
    <property type="match status" value="1"/>
</dbReference>
<dbReference type="EMBL" id="FNGP01000006">
    <property type="protein sequence ID" value="SDL79957.1"/>
    <property type="molecule type" value="Genomic_DNA"/>
</dbReference>
<evidence type="ECO:0000313" key="8">
    <source>
        <dbReference type="EMBL" id="SDL79957.1"/>
    </source>
</evidence>
<dbReference type="InterPro" id="IPR001789">
    <property type="entry name" value="Sig_transdc_resp-reg_receiver"/>
</dbReference>
<dbReference type="SMART" id="SM00421">
    <property type="entry name" value="HTH_LUXR"/>
    <property type="match status" value="1"/>
</dbReference>
<evidence type="ECO:0000259" key="6">
    <source>
        <dbReference type="PROSITE" id="PS50043"/>
    </source>
</evidence>
<dbReference type="Pfam" id="PF00196">
    <property type="entry name" value="GerE"/>
    <property type="match status" value="1"/>
</dbReference>
<gene>
    <name evidence="8" type="ORF">SAMN04488242_2864</name>
</gene>
<evidence type="ECO:0000256" key="5">
    <source>
        <dbReference type="PROSITE-ProRule" id="PRU00169"/>
    </source>
</evidence>
<dbReference type="InterPro" id="IPR011006">
    <property type="entry name" value="CheY-like_superfamily"/>
</dbReference>
<feature type="domain" description="Response regulatory" evidence="7">
    <location>
        <begin position="42"/>
        <end position="158"/>
    </location>
</feature>
<protein>
    <submittedName>
        <fullName evidence="8">DNA-binding response regulator, NarL/FixJ family, contains REC and HTH domains</fullName>
    </submittedName>
</protein>
<dbReference type="CDD" id="cd06170">
    <property type="entry name" value="LuxR_C_like"/>
    <property type="match status" value="1"/>
</dbReference>
<dbReference type="GO" id="GO:0003677">
    <property type="term" value="F:DNA binding"/>
    <property type="evidence" value="ECO:0007669"/>
    <property type="project" value="UniProtKB-KW"/>
</dbReference>
<dbReference type="Proteomes" id="UP000199475">
    <property type="component" value="Unassembled WGS sequence"/>
</dbReference>
<keyword evidence="1 5" id="KW-0597">Phosphoprotein</keyword>
<dbReference type="InterPro" id="IPR058245">
    <property type="entry name" value="NreC/VraR/RcsB-like_REC"/>
</dbReference>
<dbReference type="Pfam" id="PF00072">
    <property type="entry name" value="Response_reg"/>
    <property type="match status" value="1"/>
</dbReference>
<evidence type="ECO:0000259" key="7">
    <source>
        <dbReference type="PROSITE" id="PS50110"/>
    </source>
</evidence>
<evidence type="ECO:0000256" key="2">
    <source>
        <dbReference type="ARBA" id="ARBA00023015"/>
    </source>
</evidence>
<dbReference type="OrthoDB" id="9808843at2"/>
<dbReference type="InterPro" id="IPR000792">
    <property type="entry name" value="Tscrpt_reg_LuxR_C"/>
</dbReference>
<dbReference type="InterPro" id="IPR039420">
    <property type="entry name" value="WalR-like"/>
</dbReference>
<evidence type="ECO:0000313" key="9">
    <source>
        <dbReference type="Proteomes" id="UP000199475"/>
    </source>
</evidence>
<keyword evidence="9" id="KW-1185">Reference proteome</keyword>
<dbReference type="CDD" id="cd17535">
    <property type="entry name" value="REC_NarL-like"/>
    <property type="match status" value="1"/>
</dbReference>
<accession>A0A1G9N1E9</accession>